<name>A0AAI8Z8H0_9PEZI</name>
<reference evidence="2" key="1">
    <citation type="submission" date="2023-11" db="EMBL/GenBank/DDBJ databases">
        <authorList>
            <person name="Alioto T."/>
            <person name="Alioto T."/>
            <person name="Gomez Garrido J."/>
        </authorList>
    </citation>
    <scope>NUCLEOTIDE SEQUENCE</scope>
</reference>
<organism evidence="2 3">
    <name type="scientific">Lecanosticta acicola</name>
    <dbReference type="NCBI Taxonomy" id="111012"/>
    <lineage>
        <taxon>Eukaryota</taxon>
        <taxon>Fungi</taxon>
        <taxon>Dikarya</taxon>
        <taxon>Ascomycota</taxon>
        <taxon>Pezizomycotina</taxon>
        <taxon>Dothideomycetes</taxon>
        <taxon>Dothideomycetidae</taxon>
        <taxon>Mycosphaerellales</taxon>
        <taxon>Mycosphaerellaceae</taxon>
        <taxon>Lecanosticta</taxon>
    </lineage>
</organism>
<feature type="compositionally biased region" description="Low complexity" evidence="1">
    <location>
        <begin position="203"/>
        <end position="213"/>
    </location>
</feature>
<gene>
    <name evidence="2" type="ORF">LECACI_7A009474</name>
</gene>
<evidence type="ECO:0000313" key="3">
    <source>
        <dbReference type="Proteomes" id="UP001296104"/>
    </source>
</evidence>
<sequence>MHAFFRKRKGGKRQETDESKQAPAKTPQTPSPKKHNNLSDIPAPPAGFTEASQDPQLHTSHSHKALHGYKDGSPEAAAIGTAITTSERIPLYKQQVTRDDHHWPLRPDPFNKPLPLLRGKASDFQEELQNEPSFFDDRNYIEEEEEEEEEETVRSFSSTPELATAQAVRIERVNGVDIKFNMVSPSDSNMNLNKLKENEDSTRAGTGSSSQRASRSRTRRQERLEKNGIESKDFAEMPEESIEAPPGLNIRKVEASRTPSPRTRLPHEDVEAQPPPPRSSSRAKIDDDVRPFIDAPKGKFGTRTPAGGTPPVTSPSSSKPPLIKFARNKGKNKATSPPPPPPPPPPSTEDETTWKPYDYETVSFRPPLHDFTKHPGQQWESELLNTSRPAMAWGCVTIHR</sequence>
<dbReference type="EMBL" id="CAVMBE010000112">
    <property type="protein sequence ID" value="CAK4034316.1"/>
    <property type="molecule type" value="Genomic_DNA"/>
</dbReference>
<feature type="compositionally biased region" description="Polar residues" evidence="1">
    <location>
        <begin position="50"/>
        <end position="59"/>
    </location>
</feature>
<evidence type="ECO:0000313" key="2">
    <source>
        <dbReference type="EMBL" id="CAK4034316.1"/>
    </source>
</evidence>
<comment type="caution">
    <text evidence="2">The sequence shown here is derived from an EMBL/GenBank/DDBJ whole genome shotgun (WGS) entry which is preliminary data.</text>
</comment>
<evidence type="ECO:0000256" key="1">
    <source>
        <dbReference type="SAM" id="MobiDB-lite"/>
    </source>
</evidence>
<feature type="region of interest" description="Disordered" evidence="1">
    <location>
        <begin position="181"/>
        <end position="357"/>
    </location>
</feature>
<dbReference type="AlphaFoldDB" id="A0AAI8Z8H0"/>
<accession>A0AAI8Z8H0</accession>
<feature type="region of interest" description="Disordered" evidence="1">
    <location>
        <begin position="1"/>
        <end position="87"/>
    </location>
</feature>
<feature type="compositionally biased region" description="Pro residues" evidence="1">
    <location>
        <begin position="336"/>
        <end position="347"/>
    </location>
</feature>
<feature type="compositionally biased region" description="Low complexity" evidence="1">
    <location>
        <begin position="304"/>
        <end position="321"/>
    </location>
</feature>
<dbReference type="Proteomes" id="UP001296104">
    <property type="component" value="Unassembled WGS sequence"/>
</dbReference>
<feature type="compositionally biased region" description="Acidic residues" evidence="1">
    <location>
        <begin position="142"/>
        <end position="151"/>
    </location>
</feature>
<feature type="compositionally biased region" description="Polar residues" evidence="1">
    <location>
        <begin position="183"/>
        <end position="192"/>
    </location>
</feature>
<keyword evidence="3" id="KW-1185">Reference proteome</keyword>
<feature type="compositionally biased region" description="Basic and acidic residues" evidence="1">
    <location>
        <begin position="219"/>
        <end position="235"/>
    </location>
</feature>
<protein>
    <submittedName>
        <fullName evidence="2">Uncharacterized protein</fullName>
    </submittedName>
</protein>
<feature type="region of interest" description="Disordered" evidence="1">
    <location>
        <begin position="132"/>
        <end position="164"/>
    </location>
</feature>
<proteinExistence type="predicted"/>
<feature type="compositionally biased region" description="Basic residues" evidence="1">
    <location>
        <begin position="1"/>
        <end position="11"/>
    </location>
</feature>